<proteinExistence type="predicted"/>
<dbReference type="EMBL" id="JBHSBH010000015">
    <property type="protein sequence ID" value="MFC3999401.1"/>
    <property type="molecule type" value="Genomic_DNA"/>
</dbReference>
<feature type="region of interest" description="Disordered" evidence="2">
    <location>
        <begin position="147"/>
        <end position="196"/>
    </location>
</feature>
<evidence type="ECO:0000259" key="3">
    <source>
        <dbReference type="Pfam" id="PF01551"/>
    </source>
</evidence>
<dbReference type="Pfam" id="PF01551">
    <property type="entry name" value="Peptidase_M23"/>
    <property type="match status" value="1"/>
</dbReference>
<dbReference type="SUPFAM" id="SSF51261">
    <property type="entry name" value="Duplicated hybrid motif"/>
    <property type="match status" value="1"/>
</dbReference>
<reference evidence="5" key="1">
    <citation type="journal article" date="2019" name="Int. J. Syst. Evol. Microbiol.">
        <title>The Global Catalogue of Microorganisms (GCM) 10K type strain sequencing project: providing services to taxonomists for standard genome sequencing and annotation.</title>
        <authorList>
            <consortium name="The Broad Institute Genomics Platform"/>
            <consortium name="The Broad Institute Genome Sequencing Center for Infectious Disease"/>
            <person name="Wu L."/>
            <person name="Ma J."/>
        </authorList>
    </citation>
    <scope>NUCLEOTIDE SEQUENCE [LARGE SCALE GENOMIC DNA]</scope>
    <source>
        <strain evidence="5">TBRC 1826</strain>
    </source>
</reference>
<keyword evidence="1" id="KW-0732">Signal</keyword>
<dbReference type="CDD" id="cd12797">
    <property type="entry name" value="M23_peptidase"/>
    <property type="match status" value="1"/>
</dbReference>
<dbReference type="InterPro" id="IPR050570">
    <property type="entry name" value="Cell_wall_metabolism_enzyme"/>
</dbReference>
<dbReference type="RefSeq" id="WP_378537825.1">
    <property type="nucleotide sequence ID" value="NZ_JBHSBH010000015.1"/>
</dbReference>
<gene>
    <name evidence="4" type="ORF">ACFOVU_26050</name>
</gene>
<dbReference type="PANTHER" id="PTHR21666:SF289">
    <property type="entry name" value="L-ALA--D-GLU ENDOPEPTIDASE"/>
    <property type="match status" value="1"/>
</dbReference>
<protein>
    <submittedName>
        <fullName evidence="4">Choice-of-anchor P family protein</fullName>
    </submittedName>
</protein>
<name>A0ABV8FWZ5_9ACTN</name>
<dbReference type="NCBIfam" id="NF040603">
    <property type="entry name" value="choice_anch_P"/>
    <property type="match status" value="1"/>
</dbReference>
<sequence length="461" mass="47297">MGTAHAEPPPDNAPLALPEDFLAPFDCDVEWEAVTYSDHNPEPSVDFQDADIVGQNVRSSADGTVARVEDEGQESYGRWIVIDHEGDYSTLYAHLDSQSVSVGDSVGQGDIIGTAGNTGDTTGPHLHYEQQLSGEPVRVVLDGEEIPYYGRTPVTSTNCGDDGEDPDPPDPPEPPEPPEPVETTLEGAGPESVANGSPAELSAVLTDESDDPVEGRQVDFVLGSDESEQQCSGDTNAEGLASCSIEFVEQPLNDEGTVPVSAAFAGDDEYAASEDSGALPLEYVTGQAYGLSADVPLLGLPISIDPTPDTGEVRTAGEETEAPECAQSVGAILVNADVLCAEVATQTGPSGVTSTASLEEASIGLPGLPVLGISGVEATSTSSCEEQSGSVDLTLTVAGTPVEIGDAPNVDIDLGVAGTRLVVNEQVEEDGELTVNAAHLTGPGGIDVVIASSTSAAHNCA</sequence>
<evidence type="ECO:0000256" key="2">
    <source>
        <dbReference type="SAM" id="MobiDB-lite"/>
    </source>
</evidence>
<dbReference type="Gene3D" id="2.70.70.10">
    <property type="entry name" value="Glucose Permease (Domain IIA)"/>
    <property type="match status" value="1"/>
</dbReference>
<feature type="domain" description="M23ase beta-sheet core" evidence="3">
    <location>
        <begin position="53"/>
        <end position="137"/>
    </location>
</feature>
<evidence type="ECO:0000256" key="1">
    <source>
        <dbReference type="ARBA" id="ARBA00022729"/>
    </source>
</evidence>
<feature type="compositionally biased region" description="Pro residues" evidence="2">
    <location>
        <begin position="171"/>
        <end position="180"/>
    </location>
</feature>
<organism evidence="4 5">
    <name type="scientific">Nocardiopsis sediminis</name>
    <dbReference type="NCBI Taxonomy" id="1778267"/>
    <lineage>
        <taxon>Bacteria</taxon>
        <taxon>Bacillati</taxon>
        <taxon>Actinomycetota</taxon>
        <taxon>Actinomycetes</taxon>
        <taxon>Streptosporangiales</taxon>
        <taxon>Nocardiopsidaceae</taxon>
        <taxon>Nocardiopsis</taxon>
    </lineage>
</organism>
<keyword evidence="5" id="KW-1185">Reference proteome</keyword>
<dbReference type="Gene3D" id="2.60.40.10">
    <property type="entry name" value="Immunoglobulins"/>
    <property type="match status" value="1"/>
</dbReference>
<accession>A0ABV8FWZ5</accession>
<dbReference type="PANTHER" id="PTHR21666">
    <property type="entry name" value="PEPTIDASE-RELATED"/>
    <property type="match status" value="1"/>
</dbReference>
<dbReference type="Proteomes" id="UP001595847">
    <property type="component" value="Unassembled WGS sequence"/>
</dbReference>
<dbReference type="InterPro" id="IPR011055">
    <property type="entry name" value="Dup_hybrid_motif"/>
</dbReference>
<dbReference type="InterPro" id="IPR013783">
    <property type="entry name" value="Ig-like_fold"/>
</dbReference>
<dbReference type="InterPro" id="IPR016047">
    <property type="entry name" value="M23ase_b-sheet_dom"/>
</dbReference>
<evidence type="ECO:0000313" key="5">
    <source>
        <dbReference type="Proteomes" id="UP001595847"/>
    </source>
</evidence>
<evidence type="ECO:0000313" key="4">
    <source>
        <dbReference type="EMBL" id="MFC3999401.1"/>
    </source>
</evidence>
<comment type="caution">
    <text evidence="4">The sequence shown here is derived from an EMBL/GenBank/DDBJ whole genome shotgun (WGS) entry which is preliminary data.</text>
</comment>
<feature type="compositionally biased region" description="Acidic residues" evidence="2">
    <location>
        <begin position="161"/>
        <end position="170"/>
    </location>
</feature>